<dbReference type="SUPFAM" id="SSF140736">
    <property type="entry name" value="Rv1873-like"/>
    <property type="match status" value="1"/>
</dbReference>
<sequence>MTEETDADLFIEAQDTVWDSVLAELGAGKKTGHWMWFVFPQLASLGQSDMAQLFGLHDLAEARAYLGHDTLRQRLEQASELVLDHKSLTARKIFGPVDAMKLRSSMTLFRAVPGASPVYAQVLDAFFDGEPCPKTVAEIG</sequence>
<dbReference type="EMBL" id="JAELVR010000006">
    <property type="protein sequence ID" value="MBJ6371962.1"/>
    <property type="molecule type" value="Genomic_DNA"/>
</dbReference>
<comment type="caution">
    <text evidence="1">The sequence shown here is derived from an EMBL/GenBank/DDBJ whole genome shotgun (WGS) entry which is preliminary data.</text>
</comment>
<gene>
    <name evidence="1" type="ORF">JF290_10530</name>
</gene>
<dbReference type="RefSeq" id="WP_199024832.1">
    <property type="nucleotide sequence ID" value="NZ_JAELVR010000006.1"/>
</dbReference>
<accession>A0A8J7J7I5</accession>
<dbReference type="PIRSF" id="PIRSF008546">
    <property type="entry name" value="UCP008546"/>
    <property type="match status" value="1"/>
</dbReference>
<dbReference type="InterPro" id="IPR036287">
    <property type="entry name" value="Rv1873-like_sf"/>
</dbReference>
<organism evidence="1 2">
    <name type="scientific">Sedimentitalea arenosa</name>
    <dbReference type="NCBI Taxonomy" id="2798803"/>
    <lineage>
        <taxon>Bacteria</taxon>
        <taxon>Pseudomonadati</taxon>
        <taxon>Pseudomonadota</taxon>
        <taxon>Alphaproteobacteria</taxon>
        <taxon>Rhodobacterales</taxon>
        <taxon>Paracoccaceae</taxon>
        <taxon>Sedimentitalea</taxon>
    </lineage>
</organism>
<evidence type="ECO:0000313" key="1">
    <source>
        <dbReference type="EMBL" id="MBJ6371962.1"/>
    </source>
</evidence>
<keyword evidence="2" id="KW-1185">Reference proteome</keyword>
<reference evidence="1" key="1">
    <citation type="submission" date="2020-12" db="EMBL/GenBank/DDBJ databases">
        <title>Sedimentitalea sp. nov., isolated from sand in Incheon.</title>
        <authorList>
            <person name="Kim W."/>
        </authorList>
    </citation>
    <scope>NUCLEOTIDE SEQUENCE</scope>
    <source>
        <strain evidence="1">CAU 1593</strain>
    </source>
</reference>
<dbReference type="AlphaFoldDB" id="A0A8J7J7I5"/>
<protein>
    <submittedName>
        <fullName evidence="1">DUF1810 domain-containing protein</fullName>
    </submittedName>
</protein>
<dbReference type="Proteomes" id="UP000619079">
    <property type="component" value="Unassembled WGS sequence"/>
</dbReference>
<name>A0A8J7J7I5_9RHOB</name>
<dbReference type="Pfam" id="PF08837">
    <property type="entry name" value="DUF1810"/>
    <property type="match status" value="1"/>
</dbReference>
<proteinExistence type="predicted"/>
<evidence type="ECO:0000313" key="2">
    <source>
        <dbReference type="Proteomes" id="UP000619079"/>
    </source>
</evidence>
<dbReference type="InterPro" id="IPR014937">
    <property type="entry name" value="DUF1810"/>
</dbReference>
<dbReference type="Gene3D" id="1.25.40.380">
    <property type="entry name" value="Protein of unknown function DUF1810"/>
    <property type="match status" value="1"/>
</dbReference>